<dbReference type="Proteomes" id="UP000614027">
    <property type="component" value="Unassembled WGS sequence"/>
</dbReference>
<proteinExistence type="predicted"/>
<comment type="caution">
    <text evidence="8">The sequence shown here is derived from an EMBL/GenBank/DDBJ whole genome shotgun (WGS) entry which is preliminary data.</text>
</comment>
<dbReference type="PROSITE" id="PS50042">
    <property type="entry name" value="CNMP_BINDING_3"/>
    <property type="match status" value="2"/>
</dbReference>
<dbReference type="InterPro" id="IPR014710">
    <property type="entry name" value="RmlC-like_jellyroll"/>
</dbReference>
<keyword evidence="5" id="KW-0067">ATP-binding</keyword>
<dbReference type="CDD" id="cd12085">
    <property type="entry name" value="DD_cGKI-alpha"/>
    <property type="match status" value="1"/>
</dbReference>
<keyword evidence="9" id="KW-1185">Reference proteome</keyword>
<dbReference type="InterPro" id="IPR000595">
    <property type="entry name" value="cNMP-bd_dom"/>
</dbReference>
<dbReference type="InterPro" id="IPR031831">
    <property type="entry name" value="PKcGMP_CC"/>
</dbReference>
<organism evidence="8 9">
    <name type="scientific">Campylorhamphus procurvoides</name>
    <dbReference type="NCBI Taxonomy" id="190295"/>
    <lineage>
        <taxon>Eukaryota</taxon>
        <taxon>Metazoa</taxon>
        <taxon>Chordata</taxon>
        <taxon>Craniata</taxon>
        <taxon>Vertebrata</taxon>
        <taxon>Euteleostomi</taxon>
        <taxon>Archelosauria</taxon>
        <taxon>Archosauria</taxon>
        <taxon>Dinosauria</taxon>
        <taxon>Saurischia</taxon>
        <taxon>Theropoda</taxon>
        <taxon>Coelurosauria</taxon>
        <taxon>Aves</taxon>
        <taxon>Neognathae</taxon>
        <taxon>Neoaves</taxon>
        <taxon>Telluraves</taxon>
        <taxon>Australaves</taxon>
        <taxon>Passeriformes</taxon>
        <taxon>Dendrocolaptidae</taxon>
        <taxon>Campylorhamphus</taxon>
    </lineage>
</organism>
<evidence type="ECO:0000256" key="2">
    <source>
        <dbReference type="ARBA" id="ARBA00022679"/>
    </source>
</evidence>
<dbReference type="GO" id="GO:0005524">
    <property type="term" value="F:ATP binding"/>
    <property type="evidence" value="ECO:0007669"/>
    <property type="project" value="UniProtKB-KW"/>
</dbReference>
<dbReference type="CDD" id="cd00038">
    <property type="entry name" value="CAP_ED"/>
    <property type="match status" value="1"/>
</dbReference>
<feature type="non-terminal residue" evidence="8">
    <location>
        <position position="382"/>
    </location>
</feature>
<keyword evidence="3" id="KW-0547">Nucleotide-binding</keyword>
<evidence type="ECO:0000256" key="6">
    <source>
        <dbReference type="SAM" id="Coils"/>
    </source>
</evidence>
<gene>
    <name evidence="8" type="primary">Prkg1_1</name>
    <name evidence="8" type="ORF">CAMPRO_R11849</name>
</gene>
<evidence type="ECO:0000256" key="5">
    <source>
        <dbReference type="ARBA" id="ARBA00022840"/>
    </source>
</evidence>
<dbReference type="SMART" id="SM00100">
    <property type="entry name" value="cNMP"/>
    <property type="match status" value="2"/>
</dbReference>
<dbReference type="PANTHER" id="PTHR24353:SF68">
    <property type="match status" value="1"/>
</dbReference>
<reference evidence="8" key="1">
    <citation type="submission" date="2019-09" db="EMBL/GenBank/DDBJ databases">
        <title>Bird 10,000 Genomes (B10K) Project - Family phase.</title>
        <authorList>
            <person name="Zhang G."/>
        </authorList>
    </citation>
    <scope>NUCLEOTIDE SEQUENCE</scope>
    <source>
        <strain evidence="8">B10K-DU-001-09</strain>
        <tissue evidence="8">Muscle</tissue>
    </source>
</reference>
<evidence type="ECO:0000256" key="3">
    <source>
        <dbReference type="ARBA" id="ARBA00022741"/>
    </source>
</evidence>
<dbReference type="OrthoDB" id="6130192at2759"/>
<evidence type="ECO:0000313" key="8">
    <source>
        <dbReference type="EMBL" id="NXC30383.1"/>
    </source>
</evidence>
<evidence type="ECO:0000313" key="9">
    <source>
        <dbReference type="Proteomes" id="UP000614027"/>
    </source>
</evidence>
<feature type="domain" description="Cyclic nucleotide-binding" evidence="7">
    <location>
        <begin position="226"/>
        <end position="347"/>
    </location>
</feature>
<keyword evidence="2" id="KW-0808">Transferase</keyword>
<accession>A0A851MNE5</accession>
<feature type="domain" description="Cyclic nucleotide-binding" evidence="7">
    <location>
        <begin position="105"/>
        <end position="223"/>
    </location>
</feature>
<protein>
    <submittedName>
        <fullName evidence="8">KGP1 kinase</fullName>
    </submittedName>
</protein>
<dbReference type="PRINTS" id="PR00104">
    <property type="entry name" value="CGMPKINASE"/>
</dbReference>
<dbReference type="EMBL" id="WBMV01004563">
    <property type="protein sequence ID" value="NXC30383.1"/>
    <property type="molecule type" value="Genomic_DNA"/>
</dbReference>
<dbReference type="FunFam" id="2.60.120.10:FF:000037">
    <property type="entry name" value="cGMP-dependent protein kinase"/>
    <property type="match status" value="1"/>
</dbReference>
<keyword evidence="6" id="KW-0175">Coiled coil</keyword>
<evidence type="ECO:0000256" key="4">
    <source>
        <dbReference type="ARBA" id="ARBA00022777"/>
    </source>
</evidence>
<keyword evidence="1" id="KW-0723">Serine/threonine-protein kinase</keyword>
<feature type="coiled-coil region" evidence="6">
    <location>
        <begin position="14"/>
        <end position="48"/>
    </location>
</feature>
<dbReference type="InterPro" id="IPR018488">
    <property type="entry name" value="cNMP-bd_CS"/>
</dbReference>
<dbReference type="PANTHER" id="PTHR24353">
    <property type="entry name" value="CYCLIC NUCLEOTIDE-DEPENDENT PROTEIN KINASE"/>
    <property type="match status" value="1"/>
</dbReference>
<keyword evidence="4 8" id="KW-0418">Kinase</keyword>
<dbReference type="PROSITE" id="PS00889">
    <property type="entry name" value="CNMP_BINDING_2"/>
    <property type="match status" value="1"/>
</dbReference>
<dbReference type="GO" id="GO:0004692">
    <property type="term" value="F:cGMP-dependent protein kinase activity"/>
    <property type="evidence" value="ECO:0007669"/>
    <property type="project" value="InterPro"/>
</dbReference>
<name>A0A851MNE5_9DEND</name>
<dbReference type="Gene3D" id="2.60.120.10">
    <property type="entry name" value="Jelly Rolls"/>
    <property type="match status" value="2"/>
</dbReference>
<sequence length="382" mass="43135">PKMTELEGDFTKLLLLKEERIKELERRLGEKDEEIQELRRRLHKCQSVLPAPSPHIGPRTTRAQGISAEPQTYRSFHDLRQAFRKFTKAERSKELIKEAILDNDFMKNLELSQIQEIVDCMYPVEYGKDSCIIKEGDVGSLVYVMEGGVAVNQGQGRSLPARLLHVGFGIYLGGKKKCFKCRKISLKTLVNVKLWAIDRQCFQTIMMRTGLIKHTEYMEFLKSVPTFQSLPEEILSKLADVLEETHYESGEYIIRQGARGDTFFIISKGKVNVTREDSPGEDPVFLRTLGKGDWFGEKALQGEDVRTANVIAAEAVTCLVIDRDSFKHLIGGLDDVSNKAYEDAEAKAKYEAEAAFFANLKLSDFNIIDTLGVGGFGRVELV</sequence>
<feature type="non-terminal residue" evidence="8">
    <location>
        <position position="1"/>
    </location>
</feature>
<dbReference type="InterPro" id="IPR018490">
    <property type="entry name" value="cNMP-bd_dom_sf"/>
</dbReference>
<dbReference type="InterPro" id="IPR002374">
    <property type="entry name" value="cGMP_dep_kinase"/>
</dbReference>
<evidence type="ECO:0000259" key="7">
    <source>
        <dbReference type="PROSITE" id="PS50042"/>
    </source>
</evidence>
<dbReference type="AlphaFoldDB" id="A0A851MNE5"/>
<dbReference type="Pfam" id="PF00027">
    <property type="entry name" value="cNMP_binding"/>
    <property type="match status" value="1"/>
</dbReference>
<dbReference type="Gene3D" id="1.20.5.490">
    <property type="entry name" value="Single helix bin"/>
    <property type="match status" value="1"/>
</dbReference>
<dbReference type="FunFam" id="1.20.5.490:FF:000006">
    <property type="entry name" value="cGMP-dependent protein kinase 1"/>
    <property type="match status" value="1"/>
</dbReference>
<dbReference type="PROSITE" id="PS00888">
    <property type="entry name" value="CNMP_BINDING_1"/>
    <property type="match status" value="2"/>
</dbReference>
<dbReference type="Pfam" id="PF16808">
    <property type="entry name" value="PKcGMP_CC"/>
    <property type="match status" value="1"/>
</dbReference>
<evidence type="ECO:0000256" key="1">
    <source>
        <dbReference type="ARBA" id="ARBA00022527"/>
    </source>
</evidence>
<dbReference type="SUPFAM" id="SSF51206">
    <property type="entry name" value="cAMP-binding domain-like"/>
    <property type="match status" value="2"/>
</dbReference>